<accession>A0A6A1VTF6</accession>
<dbReference type="OrthoDB" id="1673781at2759"/>
<dbReference type="InterPro" id="IPR036641">
    <property type="entry name" value="HPT_dom_sf"/>
</dbReference>
<protein>
    <submittedName>
        <fullName evidence="1">Uncharacterized protein</fullName>
    </submittedName>
</protein>
<gene>
    <name evidence="2" type="ORF">CJ030_MR5G018767</name>
    <name evidence="1" type="ORF">CJ030_MR5G018782</name>
</gene>
<evidence type="ECO:0000313" key="1">
    <source>
        <dbReference type="EMBL" id="KAB1214828.1"/>
    </source>
</evidence>
<keyword evidence="3" id="KW-1185">Reference proteome</keyword>
<organism evidence="1 3">
    <name type="scientific">Morella rubra</name>
    <name type="common">Chinese bayberry</name>
    <dbReference type="NCBI Taxonomy" id="262757"/>
    <lineage>
        <taxon>Eukaryota</taxon>
        <taxon>Viridiplantae</taxon>
        <taxon>Streptophyta</taxon>
        <taxon>Embryophyta</taxon>
        <taxon>Tracheophyta</taxon>
        <taxon>Spermatophyta</taxon>
        <taxon>Magnoliopsida</taxon>
        <taxon>eudicotyledons</taxon>
        <taxon>Gunneridae</taxon>
        <taxon>Pentapetalae</taxon>
        <taxon>rosids</taxon>
        <taxon>fabids</taxon>
        <taxon>Fagales</taxon>
        <taxon>Myricaceae</taxon>
        <taxon>Morella</taxon>
    </lineage>
</organism>
<sequence>MDSEALRLQIEEMRQSLIDEKILNDQLMLVEDIFTPYFIETAMVVYLDNSPRCVDIIEQSLEETPLDPTKLEKFLNKLKYCNRFGAEKVPTEVDKVLECCRGNDKEAVG</sequence>
<evidence type="ECO:0000313" key="3">
    <source>
        <dbReference type="Proteomes" id="UP000516437"/>
    </source>
</evidence>
<dbReference type="GO" id="GO:0000160">
    <property type="term" value="P:phosphorelay signal transduction system"/>
    <property type="evidence" value="ECO:0007669"/>
    <property type="project" value="InterPro"/>
</dbReference>
<name>A0A6A1VTF6_9ROSI</name>
<dbReference type="EMBL" id="RXIC02000023">
    <property type="protein sequence ID" value="KAB1214828.1"/>
    <property type="molecule type" value="Genomic_DNA"/>
</dbReference>
<reference evidence="1" key="3">
    <citation type="submission" date="2019-09" db="EMBL/GenBank/DDBJ databases">
        <authorList>
            <person name="Gao Z."/>
        </authorList>
    </citation>
    <scope>NUCLEOTIDE SEQUENCE</scope>
    <source>
        <tissue evidence="1">Leaves</tissue>
    </source>
</reference>
<proteinExistence type="predicted"/>
<reference evidence="1" key="1">
    <citation type="submission" date="2018-07" db="EMBL/GenBank/DDBJ databases">
        <authorList>
            <person name="Gao Z.-S."/>
            <person name="Jia H.-M."/>
            <person name="Jia H.-J."/>
            <person name="Cai Q.-L."/>
            <person name="Wang Y."/>
            <person name="Zhao H.-B."/>
        </authorList>
    </citation>
    <scope>NUCLEOTIDE SEQUENCE</scope>
    <source>
        <tissue evidence="1">Leaves</tissue>
    </source>
</reference>
<dbReference type="Gene3D" id="1.20.120.160">
    <property type="entry name" value="HPT domain"/>
    <property type="match status" value="1"/>
</dbReference>
<evidence type="ECO:0000313" key="2">
    <source>
        <dbReference type="EMBL" id="KAB1214843.1"/>
    </source>
</evidence>
<dbReference type="EMBL" id="RXIC02000023">
    <property type="protein sequence ID" value="KAB1214843.1"/>
    <property type="molecule type" value="Genomic_DNA"/>
</dbReference>
<dbReference type="AlphaFoldDB" id="A0A6A1VTF6"/>
<dbReference type="SUPFAM" id="SSF47226">
    <property type="entry name" value="Histidine-containing phosphotransfer domain, HPT domain"/>
    <property type="match status" value="1"/>
</dbReference>
<reference evidence="1 3" key="2">
    <citation type="journal article" date="2019" name="Plant Biotechnol. J.">
        <title>The red bayberry genome and genetic basis of sex determination.</title>
        <authorList>
            <person name="Jia H.M."/>
            <person name="Jia H.J."/>
            <person name="Cai Q.L."/>
            <person name="Wang Y."/>
            <person name="Zhao H.B."/>
            <person name="Yang W.F."/>
            <person name="Wang G.Y."/>
            <person name="Li Y.H."/>
            <person name="Zhan D.L."/>
            <person name="Shen Y.T."/>
            <person name="Niu Q.F."/>
            <person name="Chang L."/>
            <person name="Qiu J."/>
            <person name="Zhao L."/>
            <person name="Xie H.B."/>
            <person name="Fu W.Y."/>
            <person name="Jin J."/>
            <person name="Li X.W."/>
            <person name="Jiao Y."/>
            <person name="Zhou C.C."/>
            <person name="Tu T."/>
            <person name="Chai C.Y."/>
            <person name="Gao J.L."/>
            <person name="Fan L.J."/>
            <person name="van de Weg E."/>
            <person name="Wang J.Y."/>
            <person name="Gao Z.S."/>
        </authorList>
    </citation>
    <scope>NUCLEOTIDE SEQUENCE [LARGE SCALE GENOMIC DNA]</scope>
    <source>
        <tissue evidence="1">Leaves</tissue>
    </source>
</reference>
<comment type="caution">
    <text evidence="1">The sequence shown here is derived from an EMBL/GenBank/DDBJ whole genome shotgun (WGS) entry which is preliminary data.</text>
</comment>
<dbReference type="Proteomes" id="UP000516437">
    <property type="component" value="Chromosome 5"/>
</dbReference>